<dbReference type="AlphaFoldDB" id="A0AAV5GQA6"/>
<name>A0AAV5GQA6_9BASI</name>
<comment type="caution">
    <text evidence="1">The sequence shown here is derived from an EMBL/GenBank/DDBJ whole genome shotgun (WGS) entry which is preliminary data.</text>
</comment>
<organism evidence="1 2">
    <name type="scientific">Rhodotorula paludigena</name>
    <dbReference type="NCBI Taxonomy" id="86838"/>
    <lineage>
        <taxon>Eukaryota</taxon>
        <taxon>Fungi</taxon>
        <taxon>Dikarya</taxon>
        <taxon>Basidiomycota</taxon>
        <taxon>Pucciniomycotina</taxon>
        <taxon>Microbotryomycetes</taxon>
        <taxon>Sporidiobolales</taxon>
        <taxon>Sporidiobolaceae</taxon>
        <taxon>Rhodotorula</taxon>
    </lineage>
</organism>
<sequence length="62" mass="6888">MSYYPPEYPPLRRPEYAYPRRPILPYGTGMNGVGDPLELRYPGLATEARLAHAHSSADGARA</sequence>
<protein>
    <submittedName>
        <fullName evidence="1">Uncharacterized protein</fullName>
    </submittedName>
</protein>
<evidence type="ECO:0000313" key="2">
    <source>
        <dbReference type="Proteomes" id="UP001342314"/>
    </source>
</evidence>
<gene>
    <name evidence="1" type="ORF">Rhopal_005729-T1</name>
</gene>
<keyword evidence="2" id="KW-1185">Reference proteome</keyword>
<dbReference type="EMBL" id="BQKY01000012">
    <property type="protein sequence ID" value="GJN92694.1"/>
    <property type="molecule type" value="Genomic_DNA"/>
</dbReference>
<reference evidence="1 2" key="1">
    <citation type="submission" date="2021-12" db="EMBL/GenBank/DDBJ databases">
        <title>High titer production of polyol ester of fatty acids by Rhodotorula paludigena BS15 towards product separation-free biomass refinery.</title>
        <authorList>
            <person name="Mano J."/>
            <person name="Ono H."/>
            <person name="Tanaka T."/>
            <person name="Naito K."/>
            <person name="Sushida H."/>
            <person name="Ike M."/>
            <person name="Tokuyasu K."/>
            <person name="Kitaoka M."/>
        </authorList>
    </citation>
    <scope>NUCLEOTIDE SEQUENCE [LARGE SCALE GENOMIC DNA]</scope>
    <source>
        <strain evidence="1 2">BS15</strain>
    </source>
</reference>
<proteinExistence type="predicted"/>
<accession>A0AAV5GQA6</accession>
<evidence type="ECO:0000313" key="1">
    <source>
        <dbReference type="EMBL" id="GJN92694.1"/>
    </source>
</evidence>
<dbReference type="Proteomes" id="UP001342314">
    <property type="component" value="Unassembled WGS sequence"/>
</dbReference>